<organism evidence="1 2">
    <name type="scientific">Pseudomonas fluorescens</name>
    <dbReference type="NCBI Taxonomy" id="294"/>
    <lineage>
        <taxon>Bacteria</taxon>
        <taxon>Pseudomonadati</taxon>
        <taxon>Pseudomonadota</taxon>
        <taxon>Gammaproteobacteria</taxon>
        <taxon>Pseudomonadales</taxon>
        <taxon>Pseudomonadaceae</taxon>
        <taxon>Pseudomonas</taxon>
    </lineage>
</organism>
<evidence type="ECO:0000313" key="1">
    <source>
        <dbReference type="EMBL" id="QOU07526.1"/>
    </source>
</evidence>
<evidence type="ECO:0008006" key="3">
    <source>
        <dbReference type="Google" id="ProtNLM"/>
    </source>
</evidence>
<dbReference type="Proteomes" id="UP000593833">
    <property type="component" value="Chromosome"/>
</dbReference>
<protein>
    <recommendedName>
        <fullName evidence="3">Cytochrome c family protein</fullName>
    </recommendedName>
</protein>
<sequence>MKSLVCCAVIVIGLASPPALARETPAASALATPLNCQPPSSAPVATASQDQFDQYSWQMFIALNWPAQDGQRGTPNCSQQPGDAGYTVWQTYKTVEEIFLPNAADPGPWNTPLAARTLGIINIAALKNTRQETFIDQAVGGWLIDQAGNPTYYDIAANETSYNYIVANRFYNADVVSKANNIQFPNGVIEIKSSWRILTPNDNASRYLTQLAQVATFNEQGQRIGTQQAYLGLVGLHIITKPAGYPQWVWSTFEQIDNVPSNATTSPPYSYFNPSAAHVNQSPCTWQPQGAQLVCVPLPGTTFQTPDPLSRFTPIAALTDDVNKRYRAEPGLQNSVLKYYQLITTQRPLRPNDPSNPLGTPTPALSANVTMESYIQPNSSCMTCHSMATPAKSLFTSDFSYLFKFANAPGTRPSKEKE</sequence>
<accession>A0A1B3CQG5</accession>
<reference evidence="1 2" key="1">
    <citation type="submission" date="2020-10" db="EMBL/GenBank/DDBJ databases">
        <title>Complete genome sequence of a novel Pseudomonas fluorescens strain isolated from the flower of kumarahou (Pomaderris kumeraho).</title>
        <authorList>
            <person name="Summers M.C."/>
            <person name="Nowak V."/>
            <person name="Fairhurst M.J."/>
            <person name="Owen J.G."/>
            <person name="Gerth M.L."/>
            <person name="Patrick W.M."/>
        </authorList>
    </citation>
    <scope>NUCLEOTIDE SEQUENCE [LARGE SCALE GENOMIC DNA]</scope>
    <source>
        <strain evidence="1 2">KF1</strain>
    </source>
</reference>
<name>A0A1B3CQG5_PSEFL</name>
<dbReference type="OrthoDB" id="280897at2"/>
<proteinExistence type="predicted"/>
<dbReference type="AlphaFoldDB" id="A0A1B3CQG5"/>
<evidence type="ECO:0000313" key="2">
    <source>
        <dbReference type="Proteomes" id="UP000593833"/>
    </source>
</evidence>
<dbReference type="EMBL" id="CP063233">
    <property type="protein sequence ID" value="QOU07526.1"/>
    <property type="molecule type" value="Genomic_DNA"/>
</dbReference>
<dbReference type="RefSeq" id="WP_069075662.1">
    <property type="nucleotide sequence ID" value="NZ_CP015637.1"/>
</dbReference>
<gene>
    <name evidence="1" type="ORF">IM720_12615</name>
</gene>